<evidence type="ECO:0000313" key="3">
    <source>
        <dbReference type="EMBL" id="SFG13038.1"/>
    </source>
</evidence>
<accession>A0A1I2PA79</accession>
<keyword evidence="2" id="KW-0732">Signal</keyword>
<feature type="signal peptide" evidence="2">
    <location>
        <begin position="1"/>
        <end position="27"/>
    </location>
</feature>
<protein>
    <submittedName>
        <fullName evidence="3">Uncharacterized protein</fullName>
    </submittedName>
</protein>
<feature type="chain" id="PRO_5038420453" evidence="2">
    <location>
        <begin position="28"/>
        <end position="211"/>
    </location>
</feature>
<sequence length="211" mass="22243">MGIDSRRAVTGAATALLLCFVTAGAAAAEDGPSDGTAMSADQTTDVNDRQGWEDSTDQPLNEKAPTMCDTPSTWYRITSKKAYHIPSWWNGTKYKDGPGGTMTVSVTTGGTISGDVTGTGEFVAKGVIFEAKASVSVKIGASVSVSAGHTYSRAIGRNKYGHLQYGSWGYKLTWKRYRSGSGSNCGGVEIGHGSATLPTSETGWKYWETSS</sequence>
<evidence type="ECO:0000256" key="2">
    <source>
        <dbReference type="SAM" id="SignalP"/>
    </source>
</evidence>
<proteinExistence type="predicted"/>
<dbReference type="RefSeq" id="WP_256258779.1">
    <property type="nucleotide sequence ID" value="NZ_FONR01000016.1"/>
</dbReference>
<dbReference type="EMBL" id="FONR01000016">
    <property type="protein sequence ID" value="SFG13038.1"/>
    <property type="molecule type" value="Genomic_DNA"/>
</dbReference>
<evidence type="ECO:0000256" key="1">
    <source>
        <dbReference type="SAM" id="MobiDB-lite"/>
    </source>
</evidence>
<organism evidence="3 4">
    <name type="scientific">Streptomyces mirabilis</name>
    <dbReference type="NCBI Taxonomy" id="68239"/>
    <lineage>
        <taxon>Bacteria</taxon>
        <taxon>Bacillati</taxon>
        <taxon>Actinomycetota</taxon>
        <taxon>Actinomycetes</taxon>
        <taxon>Kitasatosporales</taxon>
        <taxon>Streptomycetaceae</taxon>
        <taxon>Streptomyces</taxon>
    </lineage>
</organism>
<gene>
    <name evidence="3" type="ORF">SAMN02787118_11653</name>
</gene>
<feature type="region of interest" description="Disordered" evidence="1">
    <location>
        <begin position="29"/>
        <end position="67"/>
    </location>
</feature>
<evidence type="ECO:0000313" key="4">
    <source>
        <dbReference type="Proteomes" id="UP000181942"/>
    </source>
</evidence>
<dbReference type="Proteomes" id="UP000181942">
    <property type="component" value="Unassembled WGS sequence"/>
</dbReference>
<name>A0A1I2PA79_9ACTN</name>
<dbReference type="AlphaFoldDB" id="A0A1I2PA79"/>
<reference evidence="3 4" key="1">
    <citation type="submission" date="2016-10" db="EMBL/GenBank/DDBJ databases">
        <authorList>
            <person name="de Groot N.N."/>
        </authorList>
    </citation>
    <scope>NUCLEOTIDE SEQUENCE [LARGE SCALE GENOMIC DNA]</scope>
    <source>
        <strain evidence="3 4">OK461</strain>
    </source>
</reference>